<evidence type="ECO:0000256" key="2">
    <source>
        <dbReference type="ARBA" id="ARBA00010004"/>
    </source>
</evidence>
<accession>A0A840SC37</accession>
<keyword evidence="12" id="KW-0969">Cilium</keyword>
<evidence type="ECO:0000256" key="8">
    <source>
        <dbReference type="ARBA" id="ARBA00022927"/>
    </source>
</evidence>
<evidence type="ECO:0000256" key="9">
    <source>
        <dbReference type="ARBA" id="ARBA00023136"/>
    </source>
</evidence>
<dbReference type="GO" id="GO:0015031">
    <property type="term" value="P:protein transport"/>
    <property type="evidence" value="ECO:0007669"/>
    <property type="project" value="UniProtKB-KW"/>
</dbReference>
<evidence type="ECO:0000256" key="4">
    <source>
        <dbReference type="ARBA" id="ARBA00022448"/>
    </source>
</evidence>
<keyword evidence="4" id="KW-0813">Transport</keyword>
<dbReference type="Pfam" id="PF02050">
    <property type="entry name" value="FliJ"/>
    <property type="match status" value="1"/>
</dbReference>
<sequence>MAELRTLMLLLEQAERERDAALAQCTEAQTRLGRAQAQIDDLRRFDGQYHQRWHNEGQSGLGIETLRCYQSYGQRLLEAIGQQGQLIQHLDQRLQTCRAELQARELRLASLRKLIERRQQELLQKQERQDQKITDEWAARSALGARGPHSAGHP</sequence>
<comment type="caution">
    <text evidence="12">The sequence shown here is derived from an EMBL/GenBank/DDBJ whole genome shotgun (WGS) entry which is preliminary data.</text>
</comment>
<dbReference type="RefSeq" id="WP_138856138.1">
    <property type="nucleotide sequence ID" value="NZ_CP040709.1"/>
</dbReference>
<name>A0A840SC37_9BURK</name>
<dbReference type="InterPro" id="IPR052570">
    <property type="entry name" value="FliJ"/>
</dbReference>
<evidence type="ECO:0000256" key="11">
    <source>
        <dbReference type="SAM" id="Coils"/>
    </source>
</evidence>
<dbReference type="GO" id="GO:0044781">
    <property type="term" value="P:bacterial-type flagellum organization"/>
    <property type="evidence" value="ECO:0007669"/>
    <property type="project" value="UniProtKB-KW"/>
</dbReference>
<dbReference type="GO" id="GO:0009288">
    <property type="term" value="C:bacterial-type flagellum"/>
    <property type="evidence" value="ECO:0007669"/>
    <property type="project" value="InterPro"/>
</dbReference>
<keyword evidence="10" id="KW-1006">Bacterial flagellum protein export</keyword>
<evidence type="ECO:0000256" key="10">
    <source>
        <dbReference type="ARBA" id="ARBA00023225"/>
    </source>
</evidence>
<dbReference type="Proteomes" id="UP000554837">
    <property type="component" value="Unassembled WGS sequence"/>
</dbReference>
<dbReference type="InterPro" id="IPR012823">
    <property type="entry name" value="Flagell_FliJ"/>
</dbReference>
<comment type="subcellular location">
    <subcellularLocation>
        <location evidence="1">Cell membrane</location>
        <topology evidence="1">Peripheral membrane protein</topology>
        <orientation evidence="1">Cytoplasmic side</orientation>
    </subcellularLocation>
</comment>
<keyword evidence="6" id="KW-0145">Chemotaxis</keyword>
<evidence type="ECO:0000256" key="6">
    <source>
        <dbReference type="ARBA" id="ARBA00022500"/>
    </source>
</evidence>
<organism evidence="12 13">
    <name type="scientific">Inhella inkyongensis</name>
    <dbReference type="NCBI Taxonomy" id="392593"/>
    <lineage>
        <taxon>Bacteria</taxon>
        <taxon>Pseudomonadati</taxon>
        <taxon>Pseudomonadota</taxon>
        <taxon>Betaproteobacteria</taxon>
        <taxon>Burkholderiales</taxon>
        <taxon>Sphaerotilaceae</taxon>
        <taxon>Inhella</taxon>
    </lineage>
</organism>
<feature type="coiled-coil region" evidence="11">
    <location>
        <begin position="4"/>
        <end position="31"/>
    </location>
</feature>
<keyword evidence="12" id="KW-0282">Flagellum</keyword>
<dbReference type="PANTHER" id="PTHR38786:SF1">
    <property type="entry name" value="FLAGELLAR FLIJ PROTEIN"/>
    <property type="match status" value="1"/>
</dbReference>
<feature type="coiled-coil region" evidence="11">
    <location>
        <begin position="101"/>
        <end position="128"/>
    </location>
</feature>
<keyword evidence="12" id="KW-0966">Cell projection</keyword>
<dbReference type="AlphaFoldDB" id="A0A840SC37"/>
<dbReference type="PANTHER" id="PTHR38786">
    <property type="entry name" value="FLAGELLAR FLIJ PROTEIN"/>
    <property type="match status" value="1"/>
</dbReference>
<evidence type="ECO:0000256" key="1">
    <source>
        <dbReference type="ARBA" id="ARBA00004413"/>
    </source>
</evidence>
<evidence type="ECO:0000256" key="7">
    <source>
        <dbReference type="ARBA" id="ARBA00022795"/>
    </source>
</evidence>
<keyword evidence="13" id="KW-1185">Reference proteome</keyword>
<keyword evidence="9" id="KW-0472">Membrane</keyword>
<evidence type="ECO:0000313" key="12">
    <source>
        <dbReference type="EMBL" id="MBB5205899.1"/>
    </source>
</evidence>
<reference evidence="12 13" key="1">
    <citation type="submission" date="2020-08" db="EMBL/GenBank/DDBJ databases">
        <title>Genomic Encyclopedia of Type Strains, Phase IV (KMG-IV): sequencing the most valuable type-strain genomes for metagenomic binning, comparative biology and taxonomic classification.</title>
        <authorList>
            <person name="Goeker M."/>
        </authorList>
    </citation>
    <scope>NUCLEOTIDE SEQUENCE [LARGE SCALE GENOMIC DNA]</scope>
    <source>
        <strain evidence="12 13">DSM 23958</strain>
    </source>
</reference>
<gene>
    <name evidence="12" type="ORF">HNQ51_003230</name>
</gene>
<dbReference type="GO" id="GO:0071973">
    <property type="term" value="P:bacterial-type flagellum-dependent cell motility"/>
    <property type="evidence" value="ECO:0007669"/>
    <property type="project" value="InterPro"/>
</dbReference>
<dbReference type="GO" id="GO:0006935">
    <property type="term" value="P:chemotaxis"/>
    <property type="evidence" value="ECO:0007669"/>
    <property type="project" value="UniProtKB-KW"/>
</dbReference>
<proteinExistence type="inferred from homology"/>
<dbReference type="EMBL" id="JACHHO010000006">
    <property type="protein sequence ID" value="MBB5205899.1"/>
    <property type="molecule type" value="Genomic_DNA"/>
</dbReference>
<keyword evidence="11" id="KW-0175">Coiled coil</keyword>
<keyword evidence="5" id="KW-1003">Cell membrane</keyword>
<evidence type="ECO:0000256" key="5">
    <source>
        <dbReference type="ARBA" id="ARBA00022475"/>
    </source>
</evidence>
<dbReference type="GO" id="GO:0005886">
    <property type="term" value="C:plasma membrane"/>
    <property type="evidence" value="ECO:0007669"/>
    <property type="project" value="UniProtKB-SubCell"/>
</dbReference>
<keyword evidence="8" id="KW-0653">Protein transport</keyword>
<comment type="similarity">
    <text evidence="2">Belongs to the FliJ family.</text>
</comment>
<dbReference type="NCBIfam" id="TIGR02473">
    <property type="entry name" value="flagell_FliJ"/>
    <property type="match status" value="1"/>
</dbReference>
<dbReference type="OrthoDB" id="8687958at2"/>
<evidence type="ECO:0000313" key="13">
    <source>
        <dbReference type="Proteomes" id="UP000554837"/>
    </source>
</evidence>
<dbReference type="InterPro" id="IPR053716">
    <property type="entry name" value="Flag_assembly_chemotaxis_eff"/>
</dbReference>
<dbReference type="Gene3D" id="1.10.287.1700">
    <property type="match status" value="1"/>
</dbReference>
<protein>
    <recommendedName>
        <fullName evidence="3">Flagellar FliJ protein</fullName>
    </recommendedName>
</protein>
<evidence type="ECO:0000256" key="3">
    <source>
        <dbReference type="ARBA" id="ARBA00020392"/>
    </source>
</evidence>
<keyword evidence="7" id="KW-1005">Bacterial flagellum biogenesis</keyword>